<evidence type="ECO:0000313" key="2">
    <source>
        <dbReference type="Proteomes" id="UP000053237"/>
    </source>
</evidence>
<sequence length="131" mass="15354">MVDGHWQYHGAFRFLYDDPFSWLHSAFGISHENELLEVSLSRIHLSQVYGCSLENWPTRSHSTHWGRAKFFACRILKRKQPSFITPEIENNAYRFCNLKETIAVFSAPTRTYVVSTENSRFSDMLLAVLFF</sequence>
<proteinExistence type="predicted"/>
<reference evidence="1 2" key="1">
    <citation type="submission" date="2012-05" db="EMBL/GenBank/DDBJ databases">
        <title>Recombination and specialization in a pathogen metapopulation.</title>
        <authorList>
            <person name="Gardiner A."/>
            <person name="Kemen E."/>
            <person name="Schultz-Larsen T."/>
            <person name="MacLean D."/>
            <person name="Van Oosterhout C."/>
            <person name="Jones J.D.G."/>
        </authorList>
    </citation>
    <scope>NUCLEOTIDE SEQUENCE [LARGE SCALE GENOMIC DNA]</scope>
    <source>
        <strain evidence="1 2">Ac Nc2</strain>
    </source>
</reference>
<dbReference type="EMBL" id="CAIX01000212">
    <property type="protein sequence ID" value="CCI48259.1"/>
    <property type="molecule type" value="Genomic_DNA"/>
</dbReference>
<comment type="caution">
    <text evidence="1">The sequence shown here is derived from an EMBL/GenBank/DDBJ whole genome shotgun (WGS) entry which is preliminary data.</text>
</comment>
<accession>A0A024GNE8</accession>
<keyword evidence="2" id="KW-1185">Reference proteome</keyword>
<evidence type="ECO:0000313" key="1">
    <source>
        <dbReference type="EMBL" id="CCI48259.1"/>
    </source>
</evidence>
<dbReference type="AlphaFoldDB" id="A0A024GNE8"/>
<dbReference type="Proteomes" id="UP000053237">
    <property type="component" value="Unassembled WGS sequence"/>
</dbReference>
<protein>
    <submittedName>
        <fullName evidence="1">Uncharacterized protein</fullName>
    </submittedName>
</protein>
<gene>
    <name evidence="1" type="ORF">BN9_093320</name>
</gene>
<dbReference type="InParanoid" id="A0A024GNE8"/>
<organism evidence="1 2">
    <name type="scientific">Albugo candida</name>
    <dbReference type="NCBI Taxonomy" id="65357"/>
    <lineage>
        <taxon>Eukaryota</taxon>
        <taxon>Sar</taxon>
        <taxon>Stramenopiles</taxon>
        <taxon>Oomycota</taxon>
        <taxon>Peronosporomycetes</taxon>
        <taxon>Albuginales</taxon>
        <taxon>Albuginaceae</taxon>
        <taxon>Albugo</taxon>
    </lineage>
</organism>
<name>A0A024GNE8_9STRA</name>